<organism evidence="1 2">
    <name type="scientific">Rhodococcus opacus (strain B4)</name>
    <dbReference type="NCBI Taxonomy" id="632772"/>
    <lineage>
        <taxon>Bacteria</taxon>
        <taxon>Bacillati</taxon>
        <taxon>Actinomycetota</taxon>
        <taxon>Actinomycetes</taxon>
        <taxon>Mycobacteriales</taxon>
        <taxon>Nocardiaceae</taxon>
        <taxon>Rhodococcus</taxon>
    </lineage>
</organism>
<evidence type="ECO:0008006" key="3">
    <source>
        <dbReference type="Google" id="ProtNLM"/>
    </source>
</evidence>
<accession>C1BCL9</accession>
<name>C1BCL9_RHOOB</name>
<dbReference type="HOGENOM" id="CLU_039722_0_0_11"/>
<keyword evidence="1" id="KW-0614">Plasmid</keyword>
<dbReference type="AlphaFoldDB" id="C1BCL9"/>
<proteinExistence type="predicted"/>
<evidence type="ECO:0000313" key="1">
    <source>
        <dbReference type="EMBL" id="BAH56074.1"/>
    </source>
</evidence>
<gene>
    <name evidence="1" type="ordered locus">ROP_pROB01-05750</name>
</gene>
<evidence type="ECO:0000313" key="2">
    <source>
        <dbReference type="Proteomes" id="UP000002212"/>
    </source>
</evidence>
<dbReference type="PATRIC" id="fig|632772.20.peg.8350"/>
<sequence>MRSDREEIPAGATKEMADKAETMEARQRMSRVAVGCQTYWPFPYEVCGAIRDKYNSLGGPGSFLSYPNSPEYTNPDGYGKRTQFLNGPIYWSAATGAHPVVNSFLNRWGLNGYEAGRLKYPTTDEILLPDGGRRQEFQQGAIYVAFQNAVGSLVLNGPIRDKWNTVGGAAPGGSFLGYPTEDQIAPLPDGQGQMARFQNGVIYWSPATGAYPITGDILSSWSESGSERGQFGYPTTDQISTPSAQFSQTFQGGTIDIESSPVLQLENTSGGYCLFTLNNDRIHISTSKKDGVVVPPTVSSHGWWEPLANCPSNARANLRANLQYLDADGNWQNRADSYNTESNRGPGSGSTTWVAANSRCIHLGPRTWRIVVDAALVGAADVYSPKHYGNALELNCS</sequence>
<dbReference type="InterPro" id="IPR013207">
    <property type="entry name" value="LGFP"/>
</dbReference>
<dbReference type="Proteomes" id="UP000002212">
    <property type="component" value="Plasmid pROB01"/>
</dbReference>
<dbReference type="EMBL" id="AP011116">
    <property type="protein sequence ID" value="BAH56074.1"/>
    <property type="molecule type" value="Genomic_DNA"/>
</dbReference>
<dbReference type="Pfam" id="PF08310">
    <property type="entry name" value="LGFP"/>
    <property type="match status" value="3"/>
</dbReference>
<geneLocation type="plasmid" evidence="1 2">
    <name>pROB01</name>
</geneLocation>
<dbReference type="KEGG" id="rop:ROP_pROB01-05750"/>
<protein>
    <recommendedName>
        <fullName evidence="3">LGFP repeat-containing protein</fullName>
    </recommendedName>
</protein>
<reference evidence="1 2" key="1">
    <citation type="submission" date="2009-03" db="EMBL/GenBank/DDBJ databases">
        <title>Comparison of the complete genome sequences of Rhodococcus erythropolis PR4 and Rhodococcus opacus B4.</title>
        <authorList>
            <person name="Takarada H."/>
            <person name="Sekine M."/>
            <person name="Hosoyama A."/>
            <person name="Yamada R."/>
            <person name="Fujisawa T."/>
            <person name="Omata S."/>
            <person name="Shimizu A."/>
            <person name="Tsukatani N."/>
            <person name="Tanikawa S."/>
            <person name="Fujita N."/>
            <person name="Harayama S."/>
        </authorList>
    </citation>
    <scope>NUCLEOTIDE SEQUENCE [LARGE SCALE GENOMIC DNA]</scope>
    <source>
        <strain evidence="1 2">B4</strain>
        <plasmid evidence="1 2">pROB01</plasmid>
    </source>
</reference>